<feature type="signal peptide" evidence="1">
    <location>
        <begin position="1"/>
        <end position="31"/>
    </location>
</feature>
<sequence length="106" mass="11771">FIQVVEITYFKMNTNFVLLILTTFILACVDAKCRETGTFCHACNECCTKFCYESVCKERGGVTTPVPTPKPDICTSTGDKCVRNSDCCSENEACFNNRCSKGYTTS</sequence>
<dbReference type="EMBL" id="GEDC01007529">
    <property type="protein sequence ID" value="JAS29769.1"/>
    <property type="molecule type" value="Transcribed_RNA"/>
</dbReference>
<name>A0A1B6DVV4_9HEMI</name>
<keyword evidence="1" id="KW-0732">Signal</keyword>
<protein>
    <submittedName>
        <fullName evidence="2">Uncharacterized protein</fullName>
    </submittedName>
</protein>
<feature type="non-terminal residue" evidence="2">
    <location>
        <position position="1"/>
    </location>
</feature>
<proteinExistence type="predicted"/>
<accession>A0A1B6DVV4</accession>
<reference evidence="2" key="1">
    <citation type="submission" date="2015-12" db="EMBL/GenBank/DDBJ databases">
        <title>De novo transcriptome assembly of four potential Pierce s Disease insect vectors from Arizona vineyards.</title>
        <authorList>
            <person name="Tassone E.E."/>
        </authorList>
    </citation>
    <scope>NUCLEOTIDE SEQUENCE</scope>
</reference>
<feature type="chain" id="PRO_5008581553" evidence="1">
    <location>
        <begin position="32"/>
        <end position="106"/>
    </location>
</feature>
<organism evidence="2">
    <name type="scientific">Clastoptera arizonana</name>
    <name type="common">Arizona spittle bug</name>
    <dbReference type="NCBI Taxonomy" id="38151"/>
    <lineage>
        <taxon>Eukaryota</taxon>
        <taxon>Metazoa</taxon>
        <taxon>Ecdysozoa</taxon>
        <taxon>Arthropoda</taxon>
        <taxon>Hexapoda</taxon>
        <taxon>Insecta</taxon>
        <taxon>Pterygota</taxon>
        <taxon>Neoptera</taxon>
        <taxon>Paraneoptera</taxon>
        <taxon>Hemiptera</taxon>
        <taxon>Auchenorrhyncha</taxon>
        <taxon>Cercopoidea</taxon>
        <taxon>Clastopteridae</taxon>
        <taxon>Clastoptera</taxon>
    </lineage>
</organism>
<gene>
    <name evidence="2" type="ORF">g.2528</name>
</gene>
<dbReference type="AlphaFoldDB" id="A0A1B6DVV4"/>
<evidence type="ECO:0000313" key="2">
    <source>
        <dbReference type="EMBL" id="JAS29769.1"/>
    </source>
</evidence>
<evidence type="ECO:0000256" key="1">
    <source>
        <dbReference type="SAM" id="SignalP"/>
    </source>
</evidence>